<accession>A0A917S7S8</accession>
<keyword evidence="7" id="KW-1185">Reference proteome</keyword>
<organism evidence="6 7">
    <name type="scientific">Microlunatus endophyticus</name>
    <dbReference type="NCBI Taxonomy" id="1716077"/>
    <lineage>
        <taxon>Bacteria</taxon>
        <taxon>Bacillati</taxon>
        <taxon>Actinomycetota</taxon>
        <taxon>Actinomycetes</taxon>
        <taxon>Propionibacteriales</taxon>
        <taxon>Propionibacteriaceae</taxon>
        <taxon>Microlunatus</taxon>
    </lineage>
</organism>
<dbReference type="PANTHER" id="PTHR30055">
    <property type="entry name" value="HTH-TYPE TRANSCRIPTIONAL REGULATOR RUTR"/>
    <property type="match status" value="1"/>
</dbReference>
<reference evidence="6" key="2">
    <citation type="submission" date="2020-09" db="EMBL/GenBank/DDBJ databases">
        <authorList>
            <person name="Sun Q."/>
            <person name="Zhou Y."/>
        </authorList>
    </citation>
    <scope>NUCLEOTIDE SEQUENCE</scope>
    <source>
        <strain evidence="6">CGMCC 4.7306</strain>
    </source>
</reference>
<dbReference type="SUPFAM" id="SSF46689">
    <property type="entry name" value="Homeodomain-like"/>
    <property type="match status" value="1"/>
</dbReference>
<keyword evidence="3" id="KW-0804">Transcription</keyword>
<dbReference type="Pfam" id="PF17932">
    <property type="entry name" value="TetR_C_24"/>
    <property type="match status" value="1"/>
</dbReference>
<dbReference type="SUPFAM" id="SSF48498">
    <property type="entry name" value="Tetracyclin repressor-like, C-terminal domain"/>
    <property type="match status" value="1"/>
</dbReference>
<sequence length="210" mass="22653">MQVTKQNRQTPSRASRRQQIIDAAIEVVAREGVAGASFEKIRQHAGISSTRLISYHFDSKDELLYAVVEQIVSQAVGFMQPRIAAASGALAQLDAYIRSNLGFLASRPTYLIAAVKVLSVATPEDSRVTHEQAEAPVRALLRAGRDSGELRAVDEAVAAMAIRSAIDGAAIRYSLDPQLDLTALADQLAQLFTTALVARSNEQNQGRTPP</sequence>
<reference evidence="6" key="1">
    <citation type="journal article" date="2014" name="Int. J. Syst. Evol. Microbiol.">
        <title>Complete genome sequence of Corynebacterium casei LMG S-19264T (=DSM 44701T), isolated from a smear-ripened cheese.</title>
        <authorList>
            <consortium name="US DOE Joint Genome Institute (JGI-PGF)"/>
            <person name="Walter F."/>
            <person name="Albersmeier A."/>
            <person name="Kalinowski J."/>
            <person name="Ruckert C."/>
        </authorList>
    </citation>
    <scope>NUCLEOTIDE SEQUENCE</scope>
    <source>
        <strain evidence="6">CGMCC 4.7306</strain>
    </source>
</reference>
<dbReference type="InterPro" id="IPR036271">
    <property type="entry name" value="Tet_transcr_reg_TetR-rel_C_sf"/>
</dbReference>
<keyword evidence="2 4" id="KW-0238">DNA-binding</keyword>
<dbReference type="RefSeq" id="WP_188894949.1">
    <property type="nucleotide sequence ID" value="NZ_BMMZ01000004.1"/>
</dbReference>
<evidence type="ECO:0000313" key="7">
    <source>
        <dbReference type="Proteomes" id="UP000613840"/>
    </source>
</evidence>
<proteinExistence type="predicted"/>
<evidence type="ECO:0000313" key="6">
    <source>
        <dbReference type="EMBL" id="GGL60553.1"/>
    </source>
</evidence>
<dbReference type="InterPro" id="IPR001647">
    <property type="entry name" value="HTH_TetR"/>
</dbReference>
<protein>
    <submittedName>
        <fullName evidence="6">TetR family transcriptional regulator</fullName>
    </submittedName>
</protein>
<comment type="caution">
    <text evidence="4">Lacks conserved residue(s) required for the propagation of feature annotation.</text>
</comment>
<evidence type="ECO:0000256" key="2">
    <source>
        <dbReference type="ARBA" id="ARBA00023125"/>
    </source>
</evidence>
<evidence type="ECO:0000256" key="1">
    <source>
        <dbReference type="ARBA" id="ARBA00023015"/>
    </source>
</evidence>
<evidence type="ECO:0000259" key="5">
    <source>
        <dbReference type="PROSITE" id="PS50977"/>
    </source>
</evidence>
<dbReference type="InterPro" id="IPR050109">
    <property type="entry name" value="HTH-type_TetR-like_transc_reg"/>
</dbReference>
<dbReference type="PROSITE" id="PS50977">
    <property type="entry name" value="HTH_TETR_2"/>
    <property type="match status" value="1"/>
</dbReference>
<dbReference type="EMBL" id="BMMZ01000004">
    <property type="protein sequence ID" value="GGL60553.1"/>
    <property type="molecule type" value="Genomic_DNA"/>
</dbReference>
<gene>
    <name evidence="6" type="ORF">GCM10011575_18820</name>
</gene>
<comment type="caution">
    <text evidence="6">The sequence shown here is derived from an EMBL/GenBank/DDBJ whole genome shotgun (WGS) entry which is preliminary data.</text>
</comment>
<keyword evidence="1" id="KW-0805">Transcription regulation</keyword>
<evidence type="ECO:0000256" key="3">
    <source>
        <dbReference type="ARBA" id="ARBA00023163"/>
    </source>
</evidence>
<dbReference type="Gene3D" id="1.10.357.10">
    <property type="entry name" value="Tetracycline Repressor, domain 2"/>
    <property type="match status" value="1"/>
</dbReference>
<dbReference type="InterPro" id="IPR009057">
    <property type="entry name" value="Homeodomain-like_sf"/>
</dbReference>
<dbReference type="Pfam" id="PF00440">
    <property type="entry name" value="TetR_N"/>
    <property type="match status" value="1"/>
</dbReference>
<evidence type="ECO:0000256" key="4">
    <source>
        <dbReference type="PROSITE-ProRule" id="PRU00335"/>
    </source>
</evidence>
<dbReference type="AlphaFoldDB" id="A0A917S7S8"/>
<dbReference type="GO" id="GO:0003700">
    <property type="term" value="F:DNA-binding transcription factor activity"/>
    <property type="evidence" value="ECO:0007669"/>
    <property type="project" value="TreeGrafter"/>
</dbReference>
<name>A0A917S7S8_9ACTN</name>
<feature type="domain" description="HTH tetR-type" evidence="5">
    <location>
        <begin position="14"/>
        <end position="75"/>
    </location>
</feature>
<dbReference type="GO" id="GO:0000976">
    <property type="term" value="F:transcription cis-regulatory region binding"/>
    <property type="evidence" value="ECO:0007669"/>
    <property type="project" value="TreeGrafter"/>
</dbReference>
<dbReference type="PANTHER" id="PTHR30055:SF234">
    <property type="entry name" value="HTH-TYPE TRANSCRIPTIONAL REGULATOR BETI"/>
    <property type="match status" value="1"/>
</dbReference>
<dbReference type="Gene3D" id="1.10.10.60">
    <property type="entry name" value="Homeodomain-like"/>
    <property type="match status" value="1"/>
</dbReference>
<dbReference type="Proteomes" id="UP000613840">
    <property type="component" value="Unassembled WGS sequence"/>
</dbReference>
<dbReference type="InterPro" id="IPR041490">
    <property type="entry name" value="KstR2_TetR_C"/>
</dbReference>